<organism evidence="1">
    <name type="scientific">hydrothermal vent metagenome</name>
    <dbReference type="NCBI Taxonomy" id="652676"/>
    <lineage>
        <taxon>unclassified sequences</taxon>
        <taxon>metagenomes</taxon>
        <taxon>ecological metagenomes</taxon>
    </lineage>
</organism>
<evidence type="ECO:0000313" key="1">
    <source>
        <dbReference type="EMBL" id="VAW04532.1"/>
    </source>
</evidence>
<reference evidence="1" key="1">
    <citation type="submission" date="2018-06" db="EMBL/GenBank/DDBJ databases">
        <authorList>
            <person name="Zhirakovskaya E."/>
        </authorList>
    </citation>
    <scope>NUCLEOTIDE SEQUENCE</scope>
</reference>
<name>A0A3B0SQG9_9ZZZZ</name>
<protein>
    <recommendedName>
        <fullName evidence="2">Carboxymuconolactone decarboxylase-like domain-containing protein</fullName>
    </recommendedName>
</protein>
<dbReference type="EMBL" id="UOEH01000438">
    <property type="protein sequence ID" value="VAW04532.1"/>
    <property type="molecule type" value="Genomic_DNA"/>
</dbReference>
<sequence length="92" mass="9880">MEAVLKRDLTTMNADTALGFQFADAITRRSTSADEVRDAVRAQWGDAGVVDLALAVQVGRVYPMVKLALGFAKTCARVRIDDAPVDVVKEAA</sequence>
<evidence type="ECO:0008006" key="2">
    <source>
        <dbReference type="Google" id="ProtNLM"/>
    </source>
</evidence>
<gene>
    <name evidence="1" type="ORF">MNBD_ALPHA05-63</name>
</gene>
<dbReference type="AlphaFoldDB" id="A0A3B0SQG9"/>
<proteinExistence type="predicted"/>
<accession>A0A3B0SQG9</accession>